<comment type="caution">
    <text evidence="9">The sequence shown here is derived from an EMBL/GenBank/DDBJ whole genome shotgun (WGS) entry which is preliminary data.</text>
</comment>
<dbReference type="SMART" id="SM00387">
    <property type="entry name" value="HATPase_c"/>
    <property type="match status" value="1"/>
</dbReference>
<dbReference type="InterPro" id="IPR050428">
    <property type="entry name" value="TCS_sensor_his_kinase"/>
</dbReference>
<sequence>MEFVLWGVVAVSVVLLCLLLGVIWRLNRRIRLRDAETHHLVTRRLPALMDVERGLPIDVPGPLSAELSESPFGQDVQTAVGQFAGFAEESQQRAERAARATLISSMRRMQEHAEELREVIAGLPDDTRARVELEHRCAQLTRRAQATSLLCGSRPAQRHAAATAPEAVTAATARIRDHSRVEVHNDSGVSVIGRAVEPVTLVLAELLDNAARYSPPETPVQVHFQSAQNGLSAIIDDAGAGMTAEQHDRAKALLTGRESADINKLGDPPGLGFAATGLLAARHGFRAFVEPASPYGGTRAVLFLPNDLLTDPDAGAETRQSAHAAEPWQRGTLLGAHAKPPEDEDPSMN</sequence>
<evidence type="ECO:0000313" key="9">
    <source>
        <dbReference type="EMBL" id="GAA2334671.1"/>
    </source>
</evidence>
<name>A0ABN3FPR2_9PSEU</name>
<dbReference type="PANTHER" id="PTHR45436">
    <property type="entry name" value="SENSOR HISTIDINE KINASE YKOH"/>
    <property type="match status" value="1"/>
</dbReference>
<evidence type="ECO:0000256" key="5">
    <source>
        <dbReference type="ARBA" id="ARBA00022777"/>
    </source>
</evidence>
<evidence type="ECO:0000259" key="8">
    <source>
        <dbReference type="SMART" id="SM00387"/>
    </source>
</evidence>
<comment type="catalytic activity">
    <reaction evidence="1">
        <text>ATP + protein L-histidine = ADP + protein N-phospho-L-histidine.</text>
        <dbReference type="EC" id="2.7.13.3"/>
    </reaction>
</comment>
<keyword evidence="3" id="KW-0597">Phosphoprotein</keyword>
<keyword evidence="5" id="KW-0418">Kinase</keyword>
<keyword evidence="4" id="KW-0808">Transferase</keyword>
<dbReference type="Gene3D" id="3.30.565.10">
    <property type="entry name" value="Histidine kinase-like ATPase, C-terminal domain"/>
    <property type="match status" value="1"/>
</dbReference>
<dbReference type="EC" id="2.7.13.3" evidence="2"/>
<dbReference type="InterPro" id="IPR036890">
    <property type="entry name" value="HATPase_C_sf"/>
</dbReference>
<proteinExistence type="predicted"/>
<keyword evidence="10" id="KW-1185">Reference proteome</keyword>
<evidence type="ECO:0000256" key="1">
    <source>
        <dbReference type="ARBA" id="ARBA00000085"/>
    </source>
</evidence>
<protein>
    <recommendedName>
        <fullName evidence="2">histidine kinase</fullName>
        <ecNumber evidence="2">2.7.13.3</ecNumber>
    </recommendedName>
</protein>
<feature type="region of interest" description="Disordered" evidence="6">
    <location>
        <begin position="311"/>
        <end position="349"/>
    </location>
</feature>
<evidence type="ECO:0000256" key="4">
    <source>
        <dbReference type="ARBA" id="ARBA00022679"/>
    </source>
</evidence>
<dbReference type="EMBL" id="BAAARA010000002">
    <property type="protein sequence ID" value="GAA2334671.1"/>
    <property type="molecule type" value="Genomic_DNA"/>
</dbReference>
<evidence type="ECO:0000256" key="3">
    <source>
        <dbReference type="ARBA" id="ARBA00022553"/>
    </source>
</evidence>
<feature type="domain" description="Histidine kinase/HSP90-like ATPase" evidence="8">
    <location>
        <begin position="194"/>
        <end position="308"/>
    </location>
</feature>
<evidence type="ECO:0000256" key="2">
    <source>
        <dbReference type="ARBA" id="ARBA00012438"/>
    </source>
</evidence>
<dbReference type="InterPro" id="IPR003594">
    <property type="entry name" value="HATPase_dom"/>
</dbReference>
<keyword evidence="7" id="KW-0812">Transmembrane</keyword>
<dbReference type="RefSeq" id="WP_344126643.1">
    <property type="nucleotide sequence ID" value="NZ_BAAARA010000002.1"/>
</dbReference>
<evidence type="ECO:0000256" key="6">
    <source>
        <dbReference type="SAM" id="MobiDB-lite"/>
    </source>
</evidence>
<dbReference type="Proteomes" id="UP001501218">
    <property type="component" value="Unassembled WGS sequence"/>
</dbReference>
<evidence type="ECO:0000256" key="7">
    <source>
        <dbReference type="SAM" id="Phobius"/>
    </source>
</evidence>
<gene>
    <name evidence="9" type="ORF">GCM10009854_08000</name>
</gene>
<evidence type="ECO:0000313" key="10">
    <source>
        <dbReference type="Proteomes" id="UP001501218"/>
    </source>
</evidence>
<dbReference type="SUPFAM" id="SSF55874">
    <property type="entry name" value="ATPase domain of HSP90 chaperone/DNA topoisomerase II/histidine kinase"/>
    <property type="match status" value="1"/>
</dbReference>
<accession>A0ABN3FPR2</accession>
<keyword evidence="7" id="KW-0472">Membrane</keyword>
<reference evidence="9 10" key="1">
    <citation type="journal article" date="2019" name="Int. J. Syst. Evol. Microbiol.">
        <title>The Global Catalogue of Microorganisms (GCM) 10K type strain sequencing project: providing services to taxonomists for standard genome sequencing and annotation.</title>
        <authorList>
            <consortium name="The Broad Institute Genomics Platform"/>
            <consortium name="The Broad Institute Genome Sequencing Center for Infectious Disease"/>
            <person name="Wu L."/>
            <person name="Ma J."/>
        </authorList>
    </citation>
    <scope>NUCLEOTIDE SEQUENCE [LARGE SCALE GENOMIC DNA]</scope>
    <source>
        <strain evidence="9 10">JCM 16221</strain>
    </source>
</reference>
<dbReference type="Pfam" id="PF02518">
    <property type="entry name" value="HATPase_c"/>
    <property type="match status" value="1"/>
</dbReference>
<feature type="transmembrane region" description="Helical" evidence="7">
    <location>
        <begin position="6"/>
        <end position="24"/>
    </location>
</feature>
<organism evidence="9 10">
    <name type="scientific">Saccharopolyspora halophila</name>
    <dbReference type="NCBI Taxonomy" id="405551"/>
    <lineage>
        <taxon>Bacteria</taxon>
        <taxon>Bacillati</taxon>
        <taxon>Actinomycetota</taxon>
        <taxon>Actinomycetes</taxon>
        <taxon>Pseudonocardiales</taxon>
        <taxon>Pseudonocardiaceae</taxon>
        <taxon>Saccharopolyspora</taxon>
    </lineage>
</organism>
<keyword evidence="7" id="KW-1133">Transmembrane helix</keyword>
<dbReference type="PANTHER" id="PTHR45436:SF5">
    <property type="entry name" value="SENSOR HISTIDINE KINASE TRCS"/>
    <property type="match status" value="1"/>
</dbReference>